<organism evidence="2 3">
    <name type="scientific">Oidiodendron maius (strain Zn)</name>
    <dbReference type="NCBI Taxonomy" id="913774"/>
    <lineage>
        <taxon>Eukaryota</taxon>
        <taxon>Fungi</taxon>
        <taxon>Dikarya</taxon>
        <taxon>Ascomycota</taxon>
        <taxon>Pezizomycotina</taxon>
        <taxon>Leotiomycetes</taxon>
        <taxon>Leotiomycetes incertae sedis</taxon>
        <taxon>Myxotrichaceae</taxon>
        <taxon>Oidiodendron</taxon>
    </lineage>
</organism>
<gene>
    <name evidence="2" type="ORF">OIDMADRAFT_183280</name>
</gene>
<dbReference type="EMBL" id="KN832884">
    <property type="protein sequence ID" value="KIM96536.1"/>
    <property type="molecule type" value="Genomic_DNA"/>
</dbReference>
<protein>
    <submittedName>
        <fullName evidence="2">Uncharacterized protein</fullName>
    </submittedName>
</protein>
<evidence type="ECO:0000313" key="2">
    <source>
        <dbReference type="EMBL" id="KIM96536.1"/>
    </source>
</evidence>
<name>A0A0C3H1Y9_OIDMZ</name>
<feature type="signal peptide" evidence="1">
    <location>
        <begin position="1"/>
        <end position="22"/>
    </location>
</feature>
<sequence>MQFTMKECTLLAFIFFTSPAVGTMVNGAPVPIDARNEINRIQAPNAGIQQRAAASSAAAQSNSGGGGLLGMIGQLAPFAEDLLPMIGLRDLETRDTPDAAAAAHGKAVEELKSKLINDPSARQKLYHIITKVSGAAATPAIVQRAAATTPASNSNSNSNSGGGGLLGMIGQLAPFAEDLLPLIGLRDLDGIQARSPADAAAASHEQAVEKLKSKLINDPSARQKLYHIITKVSGAAATPAIVQRAAATTPASNSNSNSNSGGGGLLGMIGQLAPFAEDLLPLIGL</sequence>
<dbReference type="AlphaFoldDB" id="A0A0C3H1Y9"/>
<evidence type="ECO:0000313" key="3">
    <source>
        <dbReference type="Proteomes" id="UP000054321"/>
    </source>
</evidence>
<accession>A0A0C3H1Y9</accession>
<keyword evidence="3" id="KW-1185">Reference proteome</keyword>
<dbReference type="InParanoid" id="A0A0C3H1Y9"/>
<reference evidence="2 3" key="1">
    <citation type="submission" date="2014-04" db="EMBL/GenBank/DDBJ databases">
        <authorList>
            <consortium name="DOE Joint Genome Institute"/>
            <person name="Kuo A."/>
            <person name="Martino E."/>
            <person name="Perotto S."/>
            <person name="Kohler A."/>
            <person name="Nagy L.G."/>
            <person name="Floudas D."/>
            <person name="Copeland A."/>
            <person name="Barry K.W."/>
            <person name="Cichocki N."/>
            <person name="Veneault-Fourrey C."/>
            <person name="LaButti K."/>
            <person name="Lindquist E.A."/>
            <person name="Lipzen A."/>
            <person name="Lundell T."/>
            <person name="Morin E."/>
            <person name="Murat C."/>
            <person name="Sun H."/>
            <person name="Tunlid A."/>
            <person name="Henrissat B."/>
            <person name="Grigoriev I.V."/>
            <person name="Hibbett D.S."/>
            <person name="Martin F."/>
            <person name="Nordberg H.P."/>
            <person name="Cantor M.N."/>
            <person name="Hua S.X."/>
        </authorList>
    </citation>
    <scope>NUCLEOTIDE SEQUENCE [LARGE SCALE GENOMIC DNA]</scope>
    <source>
        <strain evidence="2 3">Zn</strain>
    </source>
</reference>
<keyword evidence="1" id="KW-0732">Signal</keyword>
<dbReference type="HOGENOM" id="CLU_976942_0_0_1"/>
<reference evidence="3" key="2">
    <citation type="submission" date="2015-01" db="EMBL/GenBank/DDBJ databases">
        <title>Evolutionary Origins and Diversification of the Mycorrhizal Mutualists.</title>
        <authorList>
            <consortium name="DOE Joint Genome Institute"/>
            <consortium name="Mycorrhizal Genomics Consortium"/>
            <person name="Kohler A."/>
            <person name="Kuo A."/>
            <person name="Nagy L.G."/>
            <person name="Floudas D."/>
            <person name="Copeland A."/>
            <person name="Barry K.W."/>
            <person name="Cichocki N."/>
            <person name="Veneault-Fourrey C."/>
            <person name="LaButti K."/>
            <person name="Lindquist E.A."/>
            <person name="Lipzen A."/>
            <person name="Lundell T."/>
            <person name="Morin E."/>
            <person name="Murat C."/>
            <person name="Riley R."/>
            <person name="Ohm R."/>
            <person name="Sun H."/>
            <person name="Tunlid A."/>
            <person name="Henrissat B."/>
            <person name="Grigoriev I.V."/>
            <person name="Hibbett D.S."/>
            <person name="Martin F."/>
        </authorList>
    </citation>
    <scope>NUCLEOTIDE SEQUENCE [LARGE SCALE GENOMIC DNA]</scope>
    <source>
        <strain evidence="3">Zn</strain>
    </source>
</reference>
<proteinExistence type="predicted"/>
<feature type="chain" id="PRO_5002164829" evidence="1">
    <location>
        <begin position="23"/>
        <end position="285"/>
    </location>
</feature>
<dbReference type="Proteomes" id="UP000054321">
    <property type="component" value="Unassembled WGS sequence"/>
</dbReference>
<evidence type="ECO:0000256" key="1">
    <source>
        <dbReference type="SAM" id="SignalP"/>
    </source>
</evidence>